<dbReference type="Proteomes" id="UP000237194">
    <property type="component" value="Unassembled WGS sequence"/>
</dbReference>
<evidence type="ECO:0000256" key="2">
    <source>
        <dbReference type="SAM" id="MobiDB-lite"/>
    </source>
</evidence>
<feature type="coiled-coil region" evidence="1">
    <location>
        <begin position="156"/>
        <end position="183"/>
    </location>
</feature>
<proteinExistence type="predicted"/>
<feature type="compositionally biased region" description="Low complexity" evidence="2">
    <location>
        <begin position="21"/>
        <end position="37"/>
    </location>
</feature>
<keyword evidence="1" id="KW-0175">Coiled coil</keyword>
<dbReference type="AlphaFoldDB" id="A0A2S3WIU0"/>
<feature type="compositionally biased region" description="Basic and acidic residues" evidence="2">
    <location>
        <begin position="39"/>
        <end position="65"/>
    </location>
</feature>
<comment type="caution">
    <text evidence="3">The sequence shown here is derived from an EMBL/GenBank/DDBJ whole genome shotgun (WGS) entry which is preliminary data.</text>
</comment>
<organism evidence="3 4">
    <name type="scientific">Pseudomonas putida</name>
    <name type="common">Arthrobacter siderocapsulatus</name>
    <dbReference type="NCBI Taxonomy" id="303"/>
    <lineage>
        <taxon>Bacteria</taxon>
        <taxon>Pseudomonadati</taxon>
        <taxon>Pseudomonadota</taxon>
        <taxon>Gammaproteobacteria</taxon>
        <taxon>Pseudomonadales</taxon>
        <taxon>Pseudomonadaceae</taxon>
        <taxon>Pseudomonas</taxon>
    </lineage>
</organism>
<reference evidence="3 4" key="1">
    <citation type="submission" date="2016-08" db="EMBL/GenBank/DDBJ databases">
        <authorList>
            <person name="Seilhamer J.J."/>
        </authorList>
    </citation>
    <scope>NUCLEOTIDE SEQUENCE [LARGE SCALE GENOMIC DNA]</scope>
    <source>
        <strain evidence="3 4">KT-27</strain>
    </source>
</reference>
<sequence length="184" mass="19787">MPLPWLIGAAAVAAVTAIVKAVSDDSPSSSSSSSSSSGEAERRKQELAAKRAREQQGLKDRISNLEKDRREQLKSQLNGAAQTLGQPVKAMAPAKTATQLEQVVASQQSSDSAYGDAMKIILRADSAFSAVKTKRFLSQLNVLETLTAPLAAQQTEQQAQTQLRESAARIKRLQQLKNSVEQLV</sequence>
<gene>
    <name evidence="3" type="ORF">BGP80_24125</name>
</gene>
<feature type="region of interest" description="Disordered" evidence="2">
    <location>
        <begin position="21"/>
        <end position="65"/>
    </location>
</feature>
<dbReference type="EMBL" id="MIND01000018">
    <property type="protein sequence ID" value="POF90865.1"/>
    <property type="molecule type" value="Genomic_DNA"/>
</dbReference>
<evidence type="ECO:0000313" key="4">
    <source>
        <dbReference type="Proteomes" id="UP000237194"/>
    </source>
</evidence>
<evidence type="ECO:0000313" key="3">
    <source>
        <dbReference type="EMBL" id="POF90865.1"/>
    </source>
</evidence>
<evidence type="ECO:0000256" key="1">
    <source>
        <dbReference type="SAM" id="Coils"/>
    </source>
</evidence>
<name>A0A2S3WIU0_PSEPU</name>
<protein>
    <submittedName>
        <fullName evidence="3">Uncharacterized protein</fullName>
    </submittedName>
</protein>
<reference evidence="3 4" key="2">
    <citation type="submission" date="2018-03" db="EMBL/GenBank/DDBJ databases">
        <title>Draft genome of Pseudomonas putida strain KT-27.</title>
        <authorList>
            <person name="Yoshizawa S."/>
            <person name="Khan N.H."/>
            <person name="Nishimura M."/>
            <person name="Chiura H.X."/>
            <person name="Ogura Y."/>
            <person name="Hayashi T."/>
            <person name="Kogure K."/>
        </authorList>
    </citation>
    <scope>NUCLEOTIDE SEQUENCE [LARGE SCALE GENOMIC DNA]</scope>
    <source>
        <strain evidence="3 4">KT-27</strain>
    </source>
</reference>
<accession>A0A2S3WIU0</accession>